<dbReference type="GO" id="GO:0022857">
    <property type="term" value="F:transmembrane transporter activity"/>
    <property type="evidence" value="ECO:0007669"/>
    <property type="project" value="InterPro"/>
</dbReference>
<keyword evidence="4" id="KW-0812">Transmembrane</keyword>
<keyword evidence="3" id="KW-0175">Coiled coil</keyword>
<evidence type="ECO:0000259" key="7">
    <source>
        <dbReference type="Pfam" id="PF25990"/>
    </source>
</evidence>
<evidence type="ECO:0000259" key="5">
    <source>
        <dbReference type="Pfam" id="PF25917"/>
    </source>
</evidence>
<evidence type="ECO:0000256" key="3">
    <source>
        <dbReference type="ARBA" id="ARBA00023054"/>
    </source>
</evidence>
<keyword evidence="9" id="KW-1185">Reference proteome</keyword>
<dbReference type="InterPro" id="IPR006143">
    <property type="entry name" value="RND_pump_MFP"/>
</dbReference>
<gene>
    <name evidence="8" type="ordered locus">Halha_1361</name>
</gene>
<dbReference type="STRING" id="748449.Halha_1361"/>
<dbReference type="InterPro" id="IPR058625">
    <property type="entry name" value="MdtA-like_BSH"/>
</dbReference>
<dbReference type="NCBIfam" id="TIGR01730">
    <property type="entry name" value="RND_mfp"/>
    <property type="match status" value="1"/>
</dbReference>
<dbReference type="Gene3D" id="2.40.50.100">
    <property type="match status" value="1"/>
</dbReference>
<dbReference type="SUPFAM" id="SSF111369">
    <property type="entry name" value="HlyD-like secretion proteins"/>
    <property type="match status" value="1"/>
</dbReference>
<dbReference type="KEGG" id="hhl:Halha_1361"/>
<dbReference type="Proteomes" id="UP000010880">
    <property type="component" value="Chromosome"/>
</dbReference>
<evidence type="ECO:0000313" key="8">
    <source>
        <dbReference type="EMBL" id="AGB41306.1"/>
    </source>
</evidence>
<reference evidence="9" key="1">
    <citation type="submission" date="2012-02" db="EMBL/GenBank/DDBJ databases">
        <title>The complete genome of Halobacteroides halobius DSM 5150.</title>
        <authorList>
            <person name="Lucas S."/>
            <person name="Copeland A."/>
            <person name="Lapidus A."/>
            <person name="Glavina del Rio T."/>
            <person name="Dalin E."/>
            <person name="Tice H."/>
            <person name="Bruce D."/>
            <person name="Goodwin L."/>
            <person name="Pitluck S."/>
            <person name="Peters L."/>
            <person name="Mikhailova N."/>
            <person name="Gu W."/>
            <person name="Kyrpides N."/>
            <person name="Mavromatis K."/>
            <person name="Ivanova N."/>
            <person name="Brettin T."/>
            <person name="Detter J.C."/>
            <person name="Han C."/>
            <person name="Larimer F."/>
            <person name="Land M."/>
            <person name="Hauser L."/>
            <person name="Markowitz V."/>
            <person name="Cheng J.-F."/>
            <person name="Hugenholtz P."/>
            <person name="Woyke T."/>
            <person name="Wu D."/>
            <person name="Tindall B."/>
            <person name="Pomrenke H."/>
            <person name="Brambilla E."/>
            <person name="Klenk H.-P."/>
            <person name="Eisen J.A."/>
        </authorList>
    </citation>
    <scope>NUCLEOTIDE SEQUENCE [LARGE SCALE GENOMIC DNA]</scope>
    <source>
        <strain evidence="9">ATCC 35273 / DSM 5150 / MD-1</strain>
    </source>
</reference>
<comment type="similarity">
    <text evidence="2">Belongs to the membrane fusion protein (MFP) (TC 8.A.1) family.</text>
</comment>
<dbReference type="Pfam" id="PF25917">
    <property type="entry name" value="BSH_RND"/>
    <property type="match status" value="1"/>
</dbReference>
<dbReference type="PANTHER" id="PTHR32347">
    <property type="entry name" value="EFFLUX SYSTEM COMPONENT YKNX-RELATED"/>
    <property type="match status" value="1"/>
</dbReference>
<keyword evidence="4" id="KW-0472">Membrane</keyword>
<dbReference type="InterPro" id="IPR058636">
    <property type="entry name" value="Beta-barrel_YknX"/>
</dbReference>
<dbReference type="OrthoDB" id="2110899at2"/>
<keyword evidence="4" id="KW-1133">Transmembrane helix</keyword>
<sequence>MRKKIIIGVIVVLVLGLGFFSWNKFINPKATSTNKKLLQRKVNSNMIMTLKKGNLEKIISINGIVKPIQSQELYFKTNGTINSINIEEGAQVKKGQILMKIDDDQQRLNYLKAKANYEKAVINGTPSEIKKARLNLEIAKDKLEETKLKAPFTGIINKINIEEGSYTAQNQGKTVAKLIDNSSYQVEVSVDESESQQLELGQPARITMEALPNQELRGKVIDIGANATNTSGVITLPVTVSIINKPQFIKPGFSADVEIIVKQVKNKLLVPITAIYNQEGQTKAVKAVNGKPKPIKVKTGISNGKKIIIKEGLQAGDKIVINTYKFANTGENQGPRGMIRGGGR</sequence>
<name>L0K8I7_HALHC</name>
<accession>L0K8I7</accession>
<dbReference type="GO" id="GO:0016020">
    <property type="term" value="C:membrane"/>
    <property type="evidence" value="ECO:0007669"/>
    <property type="project" value="InterPro"/>
</dbReference>
<dbReference type="InterPro" id="IPR058627">
    <property type="entry name" value="MdtA-like_C"/>
</dbReference>
<evidence type="ECO:0000256" key="4">
    <source>
        <dbReference type="SAM" id="Phobius"/>
    </source>
</evidence>
<dbReference type="Gene3D" id="2.40.420.20">
    <property type="match status" value="1"/>
</dbReference>
<comment type="subcellular location">
    <subcellularLocation>
        <location evidence="1">Cell envelope</location>
    </subcellularLocation>
</comment>
<evidence type="ECO:0000313" key="9">
    <source>
        <dbReference type="Proteomes" id="UP000010880"/>
    </source>
</evidence>
<feature type="domain" description="YknX-like beta-barrel" evidence="7">
    <location>
        <begin position="184"/>
        <end position="259"/>
    </location>
</feature>
<feature type="domain" description="Multidrug resistance protein MdtA-like barrel-sandwich hybrid" evidence="5">
    <location>
        <begin position="77"/>
        <end position="174"/>
    </location>
</feature>
<dbReference type="eggNOG" id="COG0845">
    <property type="taxonomic scope" value="Bacteria"/>
</dbReference>
<evidence type="ECO:0000256" key="2">
    <source>
        <dbReference type="ARBA" id="ARBA00009477"/>
    </source>
</evidence>
<dbReference type="GO" id="GO:0030313">
    <property type="term" value="C:cell envelope"/>
    <property type="evidence" value="ECO:0007669"/>
    <property type="project" value="UniProtKB-SubCell"/>
</dbReference>
<protein>
    <submittedName>
        <fullName evidence="8">RND family efflux transporter, MFP subunit</fullName>
    </submittedName>
</protein>
<evidence type="ECO:0000259" key="6">
    <source>
        <dbReference type="Pfam" id="PF25967"/>
    </source>
</evidence>
<feature type="transmembrane region" description="Helical" evidence="4">
    <location>
        <begin position="5"/>
        <end position="22"/>
    </location>
</feature>
<dbReference type="Pfam" id="PF25990">
    <property type="entry name" value="Beta-barrel_YknX"/>
    <property type="match status" value="1"/>
</dbReference>
<dbReference type="Gene3D" id="2.40.30.170">
    <property type="match status" value="1"/>
</dbReference>
<organism evidence="8 9">
    <name type="scientific">Halobacteroides halobius (strain ATCC 35273 / DSM 5150 / MD-1)</name>
    <dbReference type="NCBI Taxonomy" id="748449"/>
    <lineage>
        <taxon>Bacteria</taxon>
        <taxon>Bacillati</taxon>
        <taxon>Bacillota</taxon>
        <taxon>Clostridia</taxon>
        <taxon>Halanaerobiales</taxon>
        <taxon>Halobacteroidaceae</taxon>
        <taxon>Halobacteroides</taxon>
    </lineage>
</organism>
<dbReference type="RefSeq" id="WP_015327028.1">
    <property type="nucleotide sequence ID" value="NC_019978.1"/>
</dbReference>
<dbReference type="InterPro" id="IPR050465">
    <property type="entry name" value="UPF0194_transport"/>
</dbReference>
<feature type="domain" description="Multidrug resistance protein MdtA-like C-terminal permuted SH3" evidence="6">
    <location>
        <begin position="268"/>
        <end position="322"/>
    </location>
</feature>
<dbReference type="EMBL" id="CP003359">
    <property type="protein sequence ID" value="AGB41306.1"/>
    <property type="molecule type" value="Genomic_DNA"/>
</dbReference>
<dbReference type="Pfam" id="PF25967">
    <property type="entry name" value="RND-MFP_C"/>
    <property type="match status" value="1"/>
</dbReference>
<evidence type="ECO:0000256" key="1">
    <source>
        <dbReference type="ARBA" id="ARBA00004196"/>
    </source>
</evidence>
<dbReference type="HOGENOM" id="CLU_018816_14_2_9"/>
<dbReference type="AlphaFoldDB" id="L0K8I7"/>
<proteinExistence type="inferred from homology"/>